<feature type="compositionally biased region" description="Acidic residues" evidence="2">
    <location>
        <begin position="219"/>
        <end position="233"/>
    </location>
</feature>
<evidence type="ECO:0000313" key="3">
    <source>
        <dbReference type="EMBL" id="EDL98766.1"/>
    </source>
</evidence>
<evidence type="ECO:0000256" key="1">
    <source>
        <dbReference type="ARBA" id="ARBA00011026"/>
    </source>
</evidence>
<dbReference type="AlphaFoldDB" id="A6IJ46"/>
<protein>
    <submittedName>
        <fullName evidence="3">RCG54846</fullName>
    </submittedName>
</protein>
<feature type="compositionally biased region" description="Acidic residues" evidence="2">
    <location>
        <begin position="178"/>
        <end position="188"/>
    </location>
</feature>
<evidence type="ECO:0000313" key="4">
    <source>
        <dbReference type="Proteomes" id="UP000234681"/>
    </source>
</evidence>
<sequence length="474" mass="52441">MDLEPPGLSPEMEADKTSEGPPATQDAKKHPSLTVPHAEDLPEATTPESPPHLLSSQEYFQPPKVHSKTYPSLDLGTKDSEDLQDPSVSETPLKLDTANLPSTPSQSSAQSVISLERAISKIPLDDFIYENSISEVQEEPLPLSPTTDISKYEYPISDVQEEPLLLSPTTNISKYEDSISDVQEEPLEDTPTADISETEYSISDVQEEPLEPPPTADIPESEDYISDDHEEPLEPPPTADIPESSYEFISDKVPQTQVPESEPFPKHSVPEPSAQAKEAASADEEEAEEEELTGGTSKTAAAGSEHHARKKKEKRGGGCESRPVVPAKRAELVEMAKAMHRKQFDDQVNDLFQWEKNSSLKAIQTGEPRWPSRGLSQAHGQLPIQQIWEPASSVWKWPCHLPGNWKGSRWAILERTVEISYEVRVAIDRSTKVTKVVPNRRVGGQPQIQYLDSLDQGNPKVPGPWTVSRNLVPI</sequence>
<gene>
    <name evidence="3" type="ORF">rCG_54846</name>
</gene>
<name>A6IJ46_RAT</name>
<feature type="compositionally biased region" description="Polar residues" evidence="2">
    <location>
        <begin position="99"/>
        <end position="111"/>
    </location>
</feature>
<accession>A6IJ46</accession>
<reference evidence="4" key="1">
    <citation type="submission" date="2005-09" db="EMBL/GenBank/DDBJ databases">
        <authorList>
            <person name="Mural R.J."/>
            <person name="Li P.W."/>
            <person name="Adams M.D."/>
            <person name="Amanatides P.G."/>
            <person name="Baden-Tillson H."/>
            <person name="Barnstead M."/>
            <person name="Chin S.H."/>
            <person name="Dew I."/>
            <person name="Evans C.A."/>
            <person name="Ferriera S."/>
            <person name="Flanigan M."/>
            <person name="Fosler C."/>
            <person name="Glodek A."/>
            <person name="Gu Z."/>
            <person name="Holt R.A."/>
            <person name="Jennings D."/>
            <person name="Kraft C.L."/>
            <person name="Lu F."/>
            <person name="Nguyen T."/>
            <person name="Nusskern D.R."/>
            <person name="Pfannkoch C.M."/>
            <person name="Sitter C."/>
            <person name="Sutton G.G."/>
            <person name="Venter J.C."/>
            <person name="Wang Z."/>
            <person name="Woodage T."/>
            <person name="Zheng X.H."/>
            <person name="Zhong F."/>
        </authorList>
    </citation>
    <scope>NUCLEOTIDE SEQUENCE [LARGE SCALE GENOMIC DNA]</scope>
    <source>
        <strain>BN</strain>
        <strain evidence="4">Sprague-Dawley</strain>
    </source>
</reference>
<dbReference type="Proteomes" id="UP000234681">
    <property type="component" value="Chromosome 5"/>
</dbReference>
<feature type="compositionally biased region" description="Acidic residues" evidence="2">
    <location>
        <begin position="281"/>
        <end position="292"/>
    </location>
</feature>
<organism evidence="3 4">
    <name type="scientific">Rattus norvegicus</name>
    <name type="common">Rat</name>
    <dbReference type="NCBI Taxonomy" id="10116"/>
    <lineage>
        <taxon>Eukaryota</taxon>
        <taxon>Metazoa</taxon>
        <taxon>Chordata</taxon>
        <taxon>Craniata</taxon>
        <taxon>Vertebrata</taxon>
        <taxon>Euteleostomi</taxon>
        <taxon>Mammalia</taxon>
        <taxon>Eutheria</taxon>
        <taxon>Euarchontoglires</taxon>
        <taxon>Glires</taxon>
        <taxon>Rodentia</taxon>
        <taxon>Myomorpha</taxon>
        <taxon>Muroidea</taxon>
        <taxon>Muridae</taxon>
        <taxon>Murinae</taxon>
        <taxon>Rattus</taxon>
    </lineage>
</organism>
<comment type="similarity">
    <text evidence="1">Belongs to the FAM221 family.</text>
</comment>
<feature type="compositionally biased region" description="Polar residues" evidence="2">
    <location>
        <begin position="193"/>
        <end position="204"/>
    </location>
</feature>
<dbReference type="InterPro" id="IPR026755">
    <property type="entry name" value="Fam221a/b"/>
</dbReference>
<evidence type="ECO:0000256" key="2">
    <source>
        <dbReference type="SAM" id="MobiDB-lite"/>
    </source>
</evidence>
<dbReference type="PANTHER" id="PTHR31214:SF3">
    <property type="entry name" value="PROTEIN FAM221B"/>
    <property type="match status" value="1"/>
</dbReference>
<feature type="region of interest" description="Disordered" evidence="2">
    <location>
        <begin position="1"/>
        <end position="111"/>
    </location>
</feature>
<proteinExistence type="inferred from homology"/>
<dbReference type="EMBL" id="CH473962">
    <property type="protein sequence ID" value="EDL98766.1"/>
    <property type="molecule type" value="Genomic_DNA"/>
</dbReference>
<dbReference type="PANTHER" id="PTHR31214">
    <property type="entry name" value="PROTEIN FAM221A-RELATED"/>
    <property type="match status" value="1"/>
</dbReference>
<feature type="region of interest" description="Disordered" evidence="2">
    <location>
        <begin position="165"/>
        <end position="323"/>
    </location>
</feature>